<proteinExistence type="predicted"/>
<dbReference type="EMBL" id="JAZHXI010000001">
    <property type="protein sequence ID" value="KAL2075867.1"/>
    <property type="molecule type" value="Genomic_DNA"/>
</dbReference>
<gene>
    <name evidence="1" type="ORF">VTL71DRAFT_810</name>
</gene>
<evidence type="ECO:0000313" key="1">
    <source>
        <dbReference type="EMBL" id="KAL2075867.1"/>
    </source>
</evidence>
<reference evidence="1 2" key="1">
    <citation type="journal article" date="2024" name="Commun. Biol.">
        <title>Comparative genomic analysis of thermophilic fungi reveals convergent evolutionary adaptations and gene losses.</title>
        <authorList>
            <person name="Steindorff A.S."/>
            <person name="Aguilar-Pontes M.V."/>
            <person name="Robinson A.J."/>
            <person name="Andreopoulos B."/>
            <person name="LaButti K."/>
            <person name="Kuo A."/>
            <person name="Mondo S."/>
            <person name="Riley R."/>
            <person name="Otillar R."/>
            <person name="Haridas S."/>
            <person name="Lipzen A."/>
            <person name="Grimwood J."/>
            <person name="Schmutz J."/>
            <person name="Clum A."/>
            <person name="Reid I.D."/>
            <person name="Moisan M.C."/>
            <person name="Butler G."/>
            <person name="Nguyen T.T.M."/>
            <person name="Dewar K."/>
            <person name="Conant G."/>
            <person name="Drula E."/>
            <person name="Henrissat B."/>
            <person name="Hansel C."/>
            <person name="Singer S."/>
            <person name="Hutchinson M.I."/>
            <person name="de Vries R.P."/>
            <person name="Natvig D.O."/>
            <person name="Powell A.J."/>
            <person name="Tsang A."/>
            <person name="Grigoriev I.V."/>
        </authorList>
    </citation>
    <scope>NUCLEOTIDE SEQUENCE [LARGE SCALE GENOMIC DNA]</scope>
    <source>
        <strain evidence="1 2">CBS 494.80</strain>
    </source>
</reference>
<protein>
    <recommendedName>
        <fullName evidence="3">F-box domain-containing protein</fullName>
    </recommendedName>
</protein>
<sequence length="371" mass="41851">MTTTDENLVPPANVRRPAFINGLTLLPVELVHKVLDDLPLIQVLKIISCENAYINECVLSHIAYGKLFVSERLLKTGVPREIHTYSSMGECRGGQLKRARFYMAAEIRKHVFLLNEITEALSCFASEPIPDDSSSAITEVTETSLALWRARWTWLTTAKRALNQSKANHRLRAASLLSTHPGKLQLKKPLDPSQGPARPNTAHIVNRLEQIAKKIVSHQRLYESSESACRYRLYGLILVPYDRFLRIFLEGVRVHPLETFAYPADIKAKLQVVLDGLANIYPDNFSPRSIRAPEPRVDWTTTPPTFAVVLMEGDGERGMPHRCAVKRTAAYDARELDWLEAFLIVVSWMEENFEFESENVTTAVAGLSLDT</sequence>
<keyword evidence="2" id="KW-1185">Reference proteome</keyword>
<accession>A0ABR4D154</accession>
<evidence type="ECO:0000313" key="2">
    <source>
        <dbReference type="Proteomes" id="UP001595075"/>
    </source>
</evidence>
<evidence type="ECO:0008006" key="3">
    <source>
        <dbReference type="Google" id="ProtNLM"/>
    </source>
</evidence>
<dbReference type="Proteomes" id="UP001595075">
    <property type="component" value="Unassembled WGS sequence"/>
</dbReference>
<name>A0ABR4D154_9HELO</name>
<organism evidence="1 2">
    <name type="scientific">Oculimacula yallundae</name>
    <dbReference type="NCBI Taxonomy" id="86028"/>
    <lineage>
        <taxon>Eukaryota</taxon>
        <taxon>Fungi</taxon>
        <taxon>Dikarya</taxon>
        <taxon>Ascomycota</taxon>
        <taxon>Pezizomycotina</taxon>
        <taxon>Leotiomycetes</taxon>
        <taxon>Helotiales</taxon>
        <taxon>Ploettnerulaceae</taxon>
        <taxon>Oculimacula</taxon>
    </lineage>
</organism>
<comment type="caution">
    <text evidence="1">The sequence shown here is derived from an EMBL/GenBank/DDBJ whole genome shotgun (WGS) entry which is preliminary data.</text>
</comment>